<evidence type="ECO:0000256" key="7">
    <source>
        <dbReference type="ARBA" id="ARBA00022989"/>
    </source>
</evidence>
<sequence length="247" mass="25177">MRSFLAGIGDLGGGFRFWLTHPRLMLLGAVPALIVGAVWAGLLIWLLVALDGLAAAVTPFAAEWVDPWRTVVRGLAALALLVVALVVAALTFTAVVLTVADPFYERISRGMEEHLGDPPEARDVPLLPGLARAARDGARLTLASVGVGVLVLLPGLAPVAGAAIATVVGAVLGGRLLALELTGTPFDARGIGLAGRRAALRGCRARALGFGVAVYLLFLIPLGAVVATPAAVGGAVRLTRAALAAAR</sequence>
<keyword evidence="8" id="KW-0764">Sulfate transport</keyword>
<dbReference type="Pfam" id="PF07264">
    <property type="entry name" value="EI24"/>
    <property type="match status" value="1"/>
</dbReference>
<evidence type="ECO:0000256" key="9">
    <source>
        <dbReference type="ARBA" id="ARBA00023136"/>
    </source>
</evidence>
<organism evidence="11 12">
    <name type="scientific">Amnibacterium endophyticum</name>
    <dbReference type="NCBI Taxonomy" id="2109337"/>
    <lineage>
        <taxon>Bacteria</taxon>
        <taxon>Bacillati</taxon>
        <taxon>Actinomycetota</taxon>
        <taxon>Actinomycetes</taxon>
        <taxon>Micrococcales</taxon>
        <taxon>Microbacteriaceae</taxon>
        <taxon>Amnibacterium</taxon>
    </lineage>
</organism>
<keyword evidence="12" id="KW-1185">Reference proteome</keyword>
<dbReference type="EMBL" id="JBHUEA010000023">
    <property type="protein sequence ID" value="MFD1722610.1"/>
    <property type="molecule type" value="Genomic_DNA"/>
</dbReference>
<evidence type="ECO:0000256" key="5">
    <source>
        <dbReference type="ARBA" id="ARBA00022605"/>
    </source>
</evidence>
<dbReference type="InterPro" id="IPR059112">
    <property type="entry name" value="CysZ/EI24"/>
</dbReference>
<reference evidence="12" key="1">
    <citation type="journal article" date="2019" name="Int. J. Syst. Evol. Microbiol.">
        <title>The Global Catalogue of Microorganisms (GCM) 10K type strain sequencing project: providing services to taxonomists for standard genome sequencing and annotation.</title>
        <authorList>
            <consortium name="The Broad Institute Genomics Platform"/>
            <consortium name="The Broad Institute Genome Sequencing Center for Infectious Disease"/>
            <person name="Wu L."/>
            <person name="Ma J."/>
        </authorList>
    </citation>
    <scope>NUCLEOTIDE SEQUENCE [LARGE SCALE GENOMIC DNA]</scope>
    <source>
        <strain evidence="12">CGMCC 1.12471</strain>
    </source>
</reference>
<feature type="transmembrane region" description="Helical" evidence="10">
    <location>
        <begin position="75"/>
        <end position="100"/>
    </location>
</feature>
<name>A0ABW4LGJ7_9MICO</name>
<accession>A0ABW4LGJ7</accession>
<comment type="subcellular location">
    <subcellularLocation>
        <location evidence="1">Membrane</location>
        <topology evidence="1">Multi-pass membrane protein</topology>
    </subcellularLocation>
</comment>
<dbReference type="PANTHER" id="PTHR37468:SF1">
    <property type="entry name" value="SULFATE TRANSPORTER CYSZ"/>
    <property type="match status" value="1"/>
</dbReference>
<evidence type="ECO:0000256" key="3">
    <source>
        <dbReference type="ARBA" id="ARBA00022475"/>
    </source>
</evidence>
<keyword evidence="5" id="KW-0028">Amino-acid biosynthesis</keyword>
<dbReference type="InterPro" id="IPR050480">
    <property type="entry name" value="CysZ-like"/>
</dbReference>
<dbReference type="Proteomes" id="UP001597347">
    <property type="component" value="Unassembled WGS sequence"/>
</dbReference>
<evidence type="ECO:0000256" key="6">
    <source>
        <dbReference type="ARBA" id="ARBA00022692"/>
    </source>
</evidence>
<keyword evidence="2" id="KW-0813">Transport</keyword>
<feature type="transmembrane region" description="Helical" evidence="10">
    <location>
        <begin position="207"/>
        <end position="232"/>
    </location>
</feature>
<evidence type="ECO:0000313" key="12">
    <source>
        <dbReference type="Proteomes" id="UP001597347"/>
    </source>
</evidence>
<evidence type="ECO:0000256" key="4">
    <source>
        <dbReference type="ARBA" id="ARBA00022519"/>
    </source>
</evidence>
<evidence type="ECO:0000256" key="2">
    <source>
        <dbReference type="ARBA" id="ARBA00022448"/>
    </source>
</evidence>
<dbReference type="RefSeq" id="WP_377935857.1">
    <property type="nucleotide sequence ID" value="NZ_JBHUEA010000023.1"/>
</dbReference>
<keyword evidence="7 10" id="KW-1133">Transmembrane helix</keyword>
<comment type="caution">
    <text evidence="11">The sequence shown here is derived from an EMBL/GenBank/DDBJ whole genome shotgun (WGS) entry which is preliminary data.</text>
</comment>
<evidence type="ECO:0000256" key="1">
    <source>
        <dbReference type="ARBA" id="ARBA00004141"/>
    </source>
</evidence>
<gene>
    <name evidence="11" type="ORF">ACFSBI_13730</name>
</gene>
<keyword evidence="3" id="KW-1003">Cell membrane</keyword>
<evidence type="ECO:0000256" key="10">
    <source>
        <dbReference type="SAM" id="Phobius"/>
    </source>
</evidence>
<evidence type="ECO:0000256" key="8">
    <source>
        <dbReference type="ARBA" id="ARBA00023032"/>
    </source>
</evidence>
<dbReference type="PANTHER" id="PTHR37468">
    <property type="entry name" value="SULFATE TRANSPORTER CYSZ"/>
    <property type="match status" value="1"/>
</dbReference>
<evidence type="ECO:0000313" key="11">
    <source>
        <dbReference type="EMBL" id="MFD1722610.1"/>
    </source>
</evidence>
<keyword evidence="4" id="KW-0997">Cell inner membrane</keyword>
<protein>
    <submittedName>
        <fullName evidence="11">EI24 domain-containing protein</fullName>
    </submittedName>
</protein>
<feature type="transmembrane region" description="Helical" evidence="10">
    <location>
        <begin position="24"/>
        <end position="48"/>
    </location>
</feature>
<keyword evidence="9 10" id="KW-0472">Membrane</keyword>
<keyword evidence="6 10" id="KW-0812">Transmembrane</keyword>
<feature type="transmembrane region" description="Helical" evidence="10">
    <location>
        <begin position="140"/>
        <end position="157"/>
    </location>
</feature>
<proteinExistence type="predicted"/>